<dbReference type="GO" id="GO:0016020">
    <property type="term" value="C:membrane"/>
    <property type="evidence" value="ECO:0007669"/>
    <property type="project" value="UniProtKB-SubCell"/>
</dbReference>
<evidence type="ECO:0000313" key="8">
    <source>
        <dbReference type="Proteomes" id="UP001432027"/>
    </source>
</evidence>
<protein>
    <recommendedName>
        <fullName evidence="9">G protein-coupled receptor</fullName>
    </recommendedName>
</protein>
<feature type="transmembrane region" description="Helical" evidence="6">
    <location>
        <begin position="12"/>
        <end position="31"/>
    </location>
</feature>
<keyword evidence="8" id="KW-1185">Reference proteome</keyword>
<evidence type="ECO:0000256" key="6">
    <source>
        <dbReference type="SAM" id="Phobius"/>
    </source>
</evidence>
<dbReference type="InterPro" id="IPR050920">
    <property type="entry name" value="Nematode_rcpt-like_delta"/>
</dbReference>
<dbReference type="PANTHER" id="PTHR22945">
    <property type="entry name" value="SERPENTINE RECEPTOR, CLASS D DELTA"/>
    <property type="match status" value="1"/>
</dbReference>
<feature type="non-terminal residue" evidence="7">
    <location>
        <position position="121"/>
    </location>
</feature>
<dbReference type="AlphaFoldDB" id="A0AAV5TK77"/>
<organism evidence="7 8">
    <name type="scientific">Pristionchus entomophagus</name>
    <dbReference type="NCBI Taxonomy" id="358040"/>
    <lineage>
        <taxon>Eukaryota</taxon>
        <taxon>Metazoa</taxon>
        <taxon>Ecdysozoa</taxon>
        <taxon>Nematoda</taxon>
        <taxon>Chromadorea</taxon>
        <taxon>Rhabditida</taxon>
        <taxon>Rhabditina</taxon>
        <taxon>Diplogasteromorpha</taxon>
        <taxon>Diplogasteroidea</taxon>
        <taxon>Neodiplogasteridae</taxon>
        <taxon>Pristionchus</taxon>
    </lineage>
</organism>
<evidence type="ECO:0008006" key="9">
    <source>
        <dbReference type="Google" id="ProtNLM"/>
    </source>
</evidence>
<evidence type="ECO:0000313" key="7">
    <source>
        <dbReference type="EMBL" id="GMS94827.1"/>
    </source>
</evidence>
<comment type="caution">
    <text evidence="7">The sequence shown here is derived from an EMBL/GenBank/DDBJ whole genome shotgun (WGS) entry which is preliminary data.</text>
</comment>
<keyword evidence="3 6" id="KW-0812">Transmembrane</keyword>
<dbReference type="InterPro" id="IPR019421">
    <property type="entry name" value="7TM_GPCR_serpentine_rcpt_Srd"/>
</dbReference>
<evidence type="ECO:0000256" key="5">
    <source>
        <dbReference type="ARBA" id="ARBA00023136"/>
    </source>
</evidence>
<evidence type="ECO:0000256" key="2">
    <source>
        <dbReference type="ARBA" id="ARBA00009166"/>
    </source>
</evidence>
<evidence type="ECO:0000256" key="3">
    <source>
        <dbReference type="ARBA" id="ARBA00022692"/>
    </source>
</evidence>
<dbReference type="PANTHER" id="PTHR22945:SF40">
    <property type="entry name" value="SERPENTINE RECEPTOR, CLASS D (DELTA)-RELATED"/>
    <property type="match status" value="1"/>
</dbReference>
<evidence type="ECO:0000256" key="1">
    <source>
        <dbReference type="ARBA" id="ARBA00004141"/>
    </source>
</evidence>
<name>A0AAV5TK77_9BILA</name>
<keyword evidence="4 6" id="KW-1133">Transmembrane helix</keyword>
<reference evidence="7" key="1">
    <citation type="submission" date="2023-10" db="EMBL/GenBank/DDBJ databases">
        <title>Genome assembly of Pristionchus species.</title>
        <authorList>
            <person name="Yoshida K."/>
            <person name="Sommer R.J."/>
        </authorList>
    </citation>
    <scope>NUCLEOTIDE SEQUENCE</scope>
    <source>
        <strain evidence="7">RS0144</strain>
    </source>
</reference>
<accession>A0AAV5TK77</accession>
<keyword evidence="5 6" id="KW-0472">Membrane</keyword>
<proteinExistence type="inferred from homology"/>
<dbReference type="EMBL" id="BTSX01000004">
    <property type="protein sequence ID" value="GMS94827.1"/>
    <property type="molecule type" value="Genomic_DNA"/>
</dbReference>
<comment type="similarity">
    <text evidence="2">Belongs to the nematode receptor-like protein srd family.</text>
</comment>
<dbReference type="Pfam" id="PF10317">
    <property type="entry name" value="7TM_GPCR_Srd"/>
    <property type="match status" value="1"/>
</dbReference>
<dbReference type="Proteomes" id="UP001432027">
    <property type="component" value="Unassembled WGS sequence"/>
</dbReference>
<gene>
    <name evidence="7" type="ORF">PENTCL1PPCAC_17002</name>
</gene>
<comment type="subcellular location">
    <subcellularLocation>
        <location evidence="1">Membrane</location>
        <topology evidence="1">Multi-pass membrane protein</topology>
    </subcellularLocation>
</comment>
<feature type="non-terminal residue" evidence="7">
    <location>
        <position position="1"/>
    </location>
</feature>
<sequence>GNMDPRTPNMLITQGMVICCPLPLFIVIWIYRSMILRELYAKTKTMSVQTRVLHKQFVSALTLQALLPIFPLLGVFTSLFGVFGIASDPVLEIAPILLSEFPAFLSPLIVIYHIRYYSELV</sequence>
<feature type="transmembrane region" description="Helical" evidence="6">
    <location>
        <begin position="93"/>
        <end position="114"/>
    </location>
</feature>
<evidence type="ECO:0000256" key="4">
    <source>
        <dbReference type="ARBA" id="ARBA00022989"/>
    </source>
</evidence>